<dbReference type="Proteomes" id="UP000694564">
    <property type="component" value="Chromosome 2"/>
</dbReference>
<dbReference type="Ensembl" id="ENSSVLT00005027655.1">
    <property type="protein sequence ID" value="ENSSVLP00005024881.1"/>
    <property type="gene ID" value="ENSSVLG00005019673.1"/>
</dbReference>
<proteinExistence type="predicted"/>
<accession>A0A8D2DJP3</accession>
<evidence type="ECO:0000313" key="1">
    <source>
        <dbReference type="Ensembl" id="ENSSVLP00005024881.1"/>
    </source>
</evidence>
<keyword evidence="2" id="KW-1185">Reference proteome</keyword>
<name>A0A8D2DJP3_SCIVU</name>
<sequence length="57" mass="6470">MASYSVQECCAFRHFCIILDRDLEVSSHRCHQLLQEASSGRILTGNSMERQLALLTT</sequence>
<evidence type="ECO:0000313" key="2">
    <source>
        <dbReference type="Proteomes" id="UP000694564"/>
    </source>
</evidence>
<organism evidence="1 2">
    <name type="scientific">Sciurus vulgaris</name>
    <name type="common">Eurasian red squirrel</name>
    <dbReference type="NCBI Taxonomy" id="55149"/>
    <lineage>
        <taxon>Eukaryota</taxon>
        <taxon>Metazoa</taxon>
        <taxon>Chordata</taxon>
        <taxon>Craniata</taxon>
        <taxon>Vertebrata</taxon>
        <taxon>Euteleostomi</taxon>
        <taxon>Mammalia</taxon>
        <taxon>Eutheria</taxon>
        <taxon>Euarchontoglires</taxon>
        <taxon>Glires</taxon>
        <taxon>Rodentia</taxon>
        <taxon>Sciuromorpha</taxon>
        <taxon>Sciuridae</taxon>
        <taxon>Sciurinae</taxon>
        <taxon>Sciurini</taxon>
        <taxon>Sciurus</taxon>
    </lineage>
</organism>
<reference evidence="1" key="1">
    <citation type="submission" date="2025-08" db="UniProtKB">
        <authorList>
            <consortium name="Ensembl"/>
        </authorList>
    </citation>
    <scope>IDENTIFICATION</scope>
</reference>
<protein>
    <submittedName>
        <fullName evidence="1">Uncharacterized protein</fullName>
    </submittedName>
</protein>
<dbReference type="AlphaFoldDB" id="A0A8D2DJP3"/>
<reference evidence="1" key="2">
    <citation type="submission" date="2025-09" db="UniProtKB">
        <authorList>
            <consortium name="Ensembl"/>
        </authorList>
    </citation>
    <scope>IDENTIFICATION</scope>
</reference>